<dbReference type="InterPro" id="IPR014756">
    <property type="entry name" value="Ig_E-set"/>
</dbReference>
<evidence type="ECO:0000259" key="4">
    <source>
        <dbReference type="Pfam" id="PF04234"/>
    </source>
</evidence>
<name>A0A6C1KQI5_XANAU</name>
<dbReference type="AlphaFoldDB" id="A0A6C1KQI5"/>
<gene>
    <name evidence="5" type="ORF">FBQ73_14205</name>
</gene>
<evidence type="ECO:0000256" key="2">
    <source>
        <dbReference type="ARBA" id="ARBA00023008"/>
    </source>
</evidence>
<dbReference type="GO" id="GO:0046688">
    <property type="term" value="P:response to copper ion"/>
    <property type="evidence" value="ECO:0007669"/>
    <property type="project" value="InterPro"/>
</dbReference>
<reference evidence="5 6" key="1">
    <citation type="submission" date="2019-05" db="EMBL/GenBank/DDBJ databases">
        <authorList>
            <person name="Zhou X."/>
        </authorList>
    </citation>
    <scope>NUCLEOTIDE SEQUENCE [LARGE SCALE GENOMIC DNA]</scope>
    <source>
        <strain evidence="5 6">DSM 432</strain>
    </source>
</reference>
<dbReference type="GeneID" id="95776344"/>
<evidence type="ECO:0000313" key="5">
    <source>
        <dbReference type="EMBL" id="TLX42016.1"/>
    </source>
</evidence>
<evidence type="ECO:0000313" key="6">
    <source>
        <dbReference type="Proteomes" id="UP000305131"/>
    </source>
</evidence>
<dbReference type="InterPro" id="IPR007348">
    <property type="entry name" value="CopC_dom"/>
</dbReference>
<evidence type="ECO:0000256" key="1">
    <source>
        <dbReference type="ARBA" id="ARBA00022729"/>
    </source>
</evidence>
<feature type="domain" description="CopC" evidence="4">
    <location>
        <begin position="29"/>
        <end position="119"/>
    </location>
</feature>
<dbReference type="Proteomes" id="UP000305131">
    <property type="component" value="Unassembled WGS sequence"/>
</dbReference>
<keyword evidence="1 3" id="KW-0732">Signal</keyword>
<dbReference type="Pfam" id="PF04234">
    <property type="entry name" value="CopC"/>
    <property type="match status" value="1"/>
</dbReference>
<dbReference type="InterPro" id="IPR014755">
    <property type="entry name" value="Cu-Rt/internalin_Ig-like"/>
</dbReference>
<dbReference type="Gene3D" id="2.60.40.1220">
    <property type="match status" value="1"/>
</dbReference>
<dbReference type="SUPFAM" id="SSF81296">
    <property type="entry name" value="E set domains"/>
    <property type="match status" value="1"/>
</dbReference>
<accession>A0A6C1KQI5</accession>
<keyword evidence="2" id="KW-0186">Copper</keyword>
<dbReference type="GO" id="GO:0042597">
    <property type="term" value="C:periplasmic space"/>
    <property type="evidence" value="ECO:0007669"/>
    <property type="project" value="InterPro"/>
</dbReference>
<sequence length="161" mass="16875">MQPASVLAALVAGFVAGTAAPALAQCAFDQSVPNANDVLGESEPAVTIDFTDEFELHEVKVIGADNAEWATDWTRPAVQVRQTAFRVTQPLPPGKYMVIWNGYLRRHYHADGGSIPFTVAAAGEAPTPHPAAAPQEGGVHRVGPGSPYRVLLGGGAPQPAR</sequence>
<dbReference type="EMBL" id="VAUP01000031">
    <property type="protein sequence ID" value="TLX42016.1"/>
    <property type="molecule type" value="Genomic_DNA"/>
</dbReference>
<dbReference type="RefSeq" id="WP_138400157.1">
    <property type="nucleotide sequence ID" value="NZ_JBAFVJ010000010.1"/>
</dbReference>
<comment type="caution">
    <text evidence="5">The sequence shown here is derived from an EMBL/GenBank/DDBJ whole genome shotgun (WGS) entry which is preliminary data.</text>
</comment>
<evidence type="ECO:0000256" key="3">
    <source>
        <dbReference type="SAM" id="SignalP"/>
    </source>
</evidence>
<feature type="chain" id="PRO_5025355822" description="CopC domain-containing protein" evidence="3">
    <location>
        <begin position="25"/>
        <end position="161"/>
    </location>
</feature>
<dbReference type="OrthoDB" id="7959604at2"/>
<protein>
    <recommendedName>
        <fullName evidence="4">CopC domain-containing protein</fullName>
    </recommendedName>
</protein>
<dbReference type="GO" id="GO:0005507">
    <property type="term" value="F:copper ion binding"/>
    <property type="evidence" value="ECO:0007669"/>
    <property type="project" value="InterPro"/>
</dbReference>
<feature type="signal peptide" evidence="3">
    <location>
        <begin position="1"/>
        <end position="24"/>
    </location>
</feature>
<proteinExistence type="predicted"/>
<organism evidence="5 6">
    <name type="scientific">Xanthobacter autotrophicus</name>
    <dbReference type="NCBI Taxonomy" id="280"/>
    <lineage>
        <taxon>Bacteria</taxon>
        <taxon>Pseudomonadati</taxon>
        <taxon>Pseudomonadota</taxon>
        <taxon>Alphaproteobacteria</taxon>
        <taxon>Hyphomicrobiales</taxon>
        <taxon>Xanthobacteraceae</taxon>
        <taxon>Xanthobacter</taxon>
    </lineage>
</organism>